<dbReference type="Gene3D" id="1.10.760.10">
    <property type="entry name" value="Cytochrome c-like domain"/>
    <property type="match status" value="1"/>
</dbReference>
<gene>
    <name evidence="6" type="ORF">Nstercoris_00096</name>
</gene>
<dbReference type="GO" id="GO:0046872">
    <property type="term" value="F:metal ion binding"/>
    <property type="evidence" value="ECO:0007669"/>
    <property type="project" value="UniProtKB-KW"/>
</dbReference>
<evidence type="ECO:0000313" key="7">
    <source>
        <dbReference type="Proteomes" id="UP000316473"/>
    </source>
</evidence>
<dbReference type="GO" id="GO:0009055">
    <property type="term" value="F:electron transfer activity"/>
    <property type="evidence" value="ECO:0007669"/>
    <property type="project" value="InterPro"/>
</dbReference>
<feature type="domain" description="Cytochrome c" evidence="5">
    <location>
        <begin position="31"/>
        <end position="102"/>
    </location>
</feature>
<dbReference type="InterPro" id="IPR009056">
    <property type="entry name" value="Cyt_c-like_dom"/>
</dbReference>
<dbReference type="PROSITE" id="PS51007">
    <property type="entry name" value="CYTC"/>
    <property type="match status" value="1"/>
</dbReference>
<keyword evidence="2 4" id="KW-0479">Metal-binding</keyword>
<dbReference type="GO" id="GO:0020037">
    <property type="term" value="F:heme binding"/>
    <property type="evidence" value="ECO:0007669"/>
    <property type="project" value="InterPro"/>
</dbReference>
<sequence length="106" mass="11416">MERKVISSVVLFGCVLGVLLGCARSNDYTPSPGTTGETMFKEACVQCHTPVKGNVMILKPEVANIDVIMERIKNGKGIGMPAFPNLAEDSAQSLAEYVLENSVTRQ</sequence>
<evidence type="ECO:0000256" key="2">
    <source>
        <dbReference type="ARBA" id="ARBA00022723"/>
    </source>
</evidence>
<keyword evidence="1 4" id="KW-0349">Heme</keyword>
<evidence type="ECO:0000256" key="3">
    <source>
        <dbReference type="ARBA" id="ARBA00023004"/>
    </source>
</evidence>
<keyword evidence="7" id="KW-1185">Reference proteome</keyword>
<evidence type="ECO:0000313" key="6">
    <source>
        <dbReference type="EMBL" id="BBL33871.1"/>
    </source>
</evidence>
<dbReference type="SUPFAM" id="SSF46626">
    <property type="entry name" value="Cytochrome c"/>
    <property type="match status" value="1"/>
</dbReference>
<evidence type="ECO:0000256" key="1">
    <source>
        <dbReference type="ARBA" id="ARBA00022617"/>
    </source>
</evidence>
<organism evidence="6 7">
    <name type="scientific">Nitrosomonas stercoris</name>
    <dbReference type="NCBI Taxonomy" id="1444684"/>
    <lineage>
        <taxon>Bacteria</taxon>
        <taxon>Pseudomonadati</taxon>
        <taxon>Pseudomonadota</taxon>
        <taxon>Betaproteobacteria</taxon>
        <taxon>Nitrosomonadales</taxon>
        <taxon>Nitrosomonadaceae</taxon>
        <taxon>Nitrosomonas</taxon>
    </lineage>
</organism>
<dbReference type="AlphaFoldDB" id="A0A4Y1YLI2"/>
<name>A0A4Y1YLI2_9PROT</name>
<accession>A0A4Y1YLI2</accession>
<reference evidence="6 7" key="1">
    <citation type="submission" date="2019-06" db="EMBL/GenBank/DDBJ databases">
        <title>Nitrosomonas stercoris KYUHI-S whole genome shotgun sequence.</title>
        <authorList>
            <person name="Nakagawa T."/>
            <person name="Tsuchiya Y."/>
            <person name="Takahashi R."/>
        </authorList>
    </citation>
    <scope>NUCLEOTIDE SEQUENCE [LARGE SCALE GENOMIC DNA]</scope>
    <source>
        <strain evidence="6 7">KYUHI-S</strain>
    </source>
</reference>
<dbReference type="Pfam" id="PF13442">
    <property type="entry name" value="Cytochrome_CBB3"/>
    <property type="match status" value="1"/>
</dbReference>
<proteinExistence type="predicted"/>
<evidence type="ECO:0000259" key="5">
    <source>
        <dbReference type="PROSITE" id="PS51007"/>
    </source>
</evidence>
<keyword evidence="3 4" id="KW-0408">Iron</keyword>
<dbReference type="EMBL" id="AP019755">
    <property type="protein sequence ID" value="BBL33871.1"/>
    <property type="molecule type" value="Genomic_DNA"/>
</dbReference>
<dbReference type="KEGG" id="nst:Nstercoris_00096"/>
<evidence type="ECO:0000256" key="4">
    <source>
        <dbReference type="PROSITE-ProRule" id="PRU00433"/>
    </source>
</evidence>
<dbReference type="InterPro" id="IPR036909">
    <property type="entry name" value="Cyt_c-like_dom_sf"/>
</dbReference>
<dbReference type="Proteomes" id="UP000316473">
    <property type="component" value="Chromosome"/>
</dbReference>
<protein>
    <recommendedName>
        <fullName evidence="5">Cytochrome c domain-containing protein</fullName>
    </recommendedName>
</protein>
<dbReference type="PROSITE" id="PS51257">
    <property type="entry name" value="PROKAR_LIPOPROTEIN"/>
    <property type="match status" value="1"/>
</dbReference>